<keyword evidence="5" id="KW-0489">Methyltransferase</keyword>
<dbReference type="SUPFAM" id="SSF50800">
    <property type="entry name" value="PK beta-barrel domain-like"/>
    <property type="match status" value="6"/>
</dbReference>
<dbReference type="Gene3D" id="3.20.20.60">
    <property type="entry name" value="Phosphoenolpyruvate-binding domains"/>
    <property type="match status" value="6"/>
</dbReference>
<dbReference type="PRINTS" id="PR01050">
    <property type="entry name" value="PYRUVTKNASE"/>
</dbReference>
<dbReference type="PANTHER" id="PTHR11817">
    <property type="entry name" value="PYRUVATE KINASE"/>
    <property type="match status" value="1"/>
</dbReference>
<dbReference type="EMBL" id="CAMXCT030000966">
    <property type="protein sequence ID" value="CAL4772494.1"/>
    <property type="molecule type" value="Genomic_DNA"/>
</dbReference>
<name>A0A9P1C5S8_9DINO</name>
<sequence>MYSREDINVGKLLKRLPKAIRSKVLAKEFLDECWTIFKKYDVFQSEKLEGCNLWKALLEALPEAFSQAILKNQYGWSLQQDSVYAFTGCGRDGEPAISFIKFPEYVKFTLALILHKYSANANVLDCKMALKAQEMDHSKRKTKVVASLGPASWSEEMIPKMIEAGTDIFRLNCSHRRGGDFERVYPLIRKYSKMLGRRVEVLGDLQGPKFRVGELEGEPVMLKEGEIVEFGICKDDNDLIKAGRITMKPTTEQLALVKACKVGIDLLIEDGIMKVNVVEKLSDTELKVKIIRGGKLKARKGVNVPDCEIDCAALTTKDIEDAEYLLQLDPPVEYICVSFAQKGQDLQELIDIMDRLKIPADKRPKICPKIEKPQALTNIEGIIEKSQALMVARGDLGVELELERVPFAQKLLIARAKKAGLFVINATQMVESMIENPVPTRAEVTDLQNAVFDGADAVMLSGEAASGKYPCESVMAEADAALEAEAVRDFLKPQVPDGSVVDEANKPRELDDSKRQIQVVASLGPASWSEEMIPKMIEAGTNIFRLNCSHRRGGDFERVYPLIRKYAKEMGKKVECLGDLQGPKFRVGELAGEPVQLNNGDILEFGISKDDQDLIRPGRITMKPTIEQNALVKACKPGTPLLLEDGIMEVKVIEKCSETELKVVVTRGGKLKARKGVNVPDVEIDCAALTEKDIEDAEYLLQLEPPVEYICVSFAQKGQDLQELIDIMDRLKVPQEKRPKICPKIEKPQAFTNIEGIIAKSQALMVARGDLGVELGLNRVPFAQKLLIQRAKQAGLFVITATQMVESMIENPVPTRAEVSDLMNAVWDGTDAVMLSGEAATGKFPCEAVMAEASAAREARRKAGQDHWLGLEVNAILELSLYDDRGGQQGRGLLVLTGRGMEDNEKEGQTWIGWFLAVEDDYYAWWVSNHYPVKSIPFHFCAIQAHRCSVPTLYREPIHVDVFRVLPGDSYQDLKWMDDAKKAQAKSLLEERRRAHLGSGNAAPQSLGEGELRPGGADGAQVEVGPEGIAGLAQALGGEGHPPEKLAAQPERKRQRREVVDTDKKPDDVKQGLDEVLSKRKAPVPAGSALKMTKGDKKKKKSKKRSDKKKKRERNDKKDGSSGTSSDEDTSSSEDSLFRLAALPEGVDRLHRLHQERPGALGNLTLRRFQELLNRSTGGGSATQEQDLPPVARAYLSQIYLTRNSESAIGLRNLRELRTLATLADMIASNDALRALDVALQRMKAIELFISQGQWSQANLLELILPEDEQRAWFRQELKAAQPEHKSEMRNREGPEGPRKRKERRQEMVIEERNPIGLSYPALERAMRENEISEETAVKVRELLLDEEVIGLHQLLQKSVKASPNWVKIEFRFFEILADVAGDPPSVVKKRLQEHCSFIEAERNPSASPALSTLLGVGSLPLGVDPRVGEGRLLRVEQGVEVRAAEVEWKKEDGVFVGAPHREHGCTIYHKDFVSQLGHEAVRQSLSGQKLYVAPNDVEGALWLIREFKLGKGQHLSVEGWRQRMERGCSREMSLSLTGVVLKLGIMDRPGELGNFARALSCCALETFQRQPAELLPLPLPEMNDEERSIEEAVHRCMKGDDDVGGARWIELRKETEKIGRKVWTCLQCLVVNFLYSQGSGHRMLTEGMLHSRTPTKAQQEALGRFSEMSRKWLEEDTGDSVKADTWENCSEGLGDMYTGPNIGKSYPLTLEAILPTTPGSGEAARIPMVDVVSDSVKPYVESPESLLIPEEELVAPRISAAVQVTSQQEWNKVVSHLVDAGMLEREVKEETLRYKDQPVRNGAFGVHKAWVLKEDGSWLRTLRLIINMIPANSFQRRMPVRLFTLNKKAAGECFKDGNDQMSYPRVKSAPMGWNNVVDFIQDGFENMAREAGLPPNQIIRMGEPSPLVPLETPRSFFSFYVDNFDQLKLVWRTDQGLYEGFPSEEQLKLREKMNQLTVGRDPKKAAEGTISWSSLGAEIAGKEGWVGSARSFRKALLGANLGLLVGGRLYVEMNQEKPRIMTEQAKDELLLLSCELPMHWLDLRLKVSGQVYATDASPEGGGACSSTSLSPWGNARLQSMSHETEGLEGGGTRNALVVECFAGMGGLKQALDLLGFEPAGVIAIDNSPECSRIYRQHCRHAIWIQDITTITEAQVIEWRRRFPKVTQVILAGGWPCVNHSLLNVHRQGAEGATSKLLDGMLQIRQWLKECSRKLNLPEWKLVEMYENVVMDDGDFKVQTKKIGFLPYFMEAAQLGRCRRPRLYWLSGVDIIPGDDLKVLQRVIMRGHEYHVKEVRVDTERPPLEWFLEKGASKMKGPEDPFATFTRPIPRQSPPDSPAGLDQASERAKKRWQGDSFRLQVYQYEERNLVVDKNGPRRPLPEEQLRMMGFCSNHLTAKNRLSNDLKGQMIGNSFSAISVARLLVGLVATPEQCKNKDVTLLLWQVWQQKEQKARQEDKPWKIRFSSVAAGAPGAVSLVHEILPSPVAPLRSLIDPQGWLTDEEALSYLLARNGTHRNAEIRVDLGMPYAVGELCRQSVDPTHWVWKVLLSYAWKEKGQHINVLELVAVLDLLRRQARDPKFHSLKMLTLVDNQVALSCISKGRSSARALQGELFFARKGDFTWNSAKTRAVWSLPLTKSGQRVGAHESLVIDDPWLVTALANYLRALAPGDYLRTAIPSLLWQIGLPPRPLPPPRDLDTGVRVLLFLVGKAIDSKLPLRPPRALNCGMALKRQETDHNKRKTKVVASLGPASWSEEMIPKMIQAGADIFRLNCSHRRGGDFERVYPLIRQSAKELGKKVECLGDLQGPKFRVGELAAEPIPLKDGDVLEFGICKDDNDLIKPGRITMKPTIEQNALVKACTVGTPLLLEDGIMEVKVTEKISDTELKVRVVRGGKLKARKGVNVPTVQIDCAALTEKDVEDAEFLLQLDPPIEYICVSFVQKGQDLQELIDIMDRLQIPQERRPKICPKIEKPQALTNIEGIIAKSQALMVARGDLGVELELERVPFAQKLLIRRAKDAGLFVINATQMVESMIEQPIPTRAEVSDLQNAVWDGADAVMLSGEAASGRYPCESVMAEADAALEAESVKHLLVPQVFDDYVVDEANKPRELDDSKRRTKVVASLGPSSWSDDMIQKMILAGTDIFRLNCSHRRGGDFERVYPLIRKHSKELGVNVACLGDLQGPKFRVGELAADPIPLKNGDVLEFGICKDDNDTIKPGRITMKPTIEQNALVEACKVGTVLLIEDGLMEVKVTEKISSTELKVEVIRGGKLKARKGVNVPDLEIDCAALTSKESRDIEDAEFLLQLDPPIEYICVSFVQKGQDLQELIDIMDRLKIPAERRPKICPKIEKPQALTNIDGIIAKSQALMVARGDLGVELGLNRVPFAQKLLIARAKQAGLFVINATQVVESMINNPVPTRAEVSDVCNAVWDGADAVMLSGEAASGNFPLEAVMAEASAAREAESVKHRLRRACPPVESGDVAPPMLHVNMGNKKQETNDSLRKTKVVASLGPASWSEEMIPKMVAAGTDIFRLNCSHRRGGDFERVYPLIRKAAQELGRKVECLGDLQGPKFRVGELAADPIELKNGDVLEFGICKDDNDNIREGRITMKPTIEQKALIAASKPGIDLLLEDGIMKVNVVEKLSDTELKVKVVRGGKLKARKGVNVPDVEIDCAALTAKDIEDAEFLLQLDPPIEYICVSFVQKGQDLQELIDIMDRLKIPQERRPKICPKIEKPQALSNIDGIIAKSQALMVARGDLGVELELERVPFAQKLLIRKAKDAGLFVINATQMVESMIENPVPTRAEATRRLSQAVSDLQNAIWDGADAVMLSGEAASGKFPCEAVMAEASAALEAESVKDLLQPRLGVDYFCDEGNKPREMDDSKRRTKVVASLGPASWSEEMIPKMIAAGTDIFRLNCSHRRGGDFERVYPLIRKTAAEMGKKVECLGDLQGPKFRVGELAADPIELKNGDIVEFGISVDDNDNIRPGRITMKPTTEQNALVKGCQVGTTLLIEDGIMEVVVTEKLSDTELKVQITRGGKLKARKGVNVPDIEIDCAALTVKDIEDAEFLLQLDPPIEYICVSFAQKAQDLQELIDIMDRLNIPAEKRPKICPKIEKPQALTNIDGIIEKSQSLMVARGDLGVELGLNRVPFAQKLLIRKAKQAGLFVITATQMVESMIEAPVPTRAEVADLCNAVWDGTDAVMLSGEAASGKFPCEAVMAEAAAAREAESVEHRVFPAIPAVV</sequence>
<evidence type="ECO:0000256" key="2">
    <source>
        <dbReference type="ARBA" id="ARBA00004997"/>
    </source>
</evidence>
<evidence type="ECO:0000256" key="13">
    <source>
        <dbReference type="ARBA" id="ARBA00023317"/>
    </source>
</evidence>
<evidence type="ECO:0000256" key="14">
    <source>
        <dbReference type="RuleBase" id="RU000504"/>
    </source>
</evidence>
<comment type="catalytic activity">
    <reaction evidence="14">
        <text>pyruvate + ATP = phosphoenolpyruvate + ADP + H(+)</text>
        <dbReference type="Rhea" id="RHEA:18157"/>
        <dbReference type="ChEBI" id="CHEBI:15361"/>
        <dbReference type="ChEBI" id="CHEBI:15378"/>
        <dbReference type="ChEBI" id="CHEBI:30616"/>
        <dbReference type="ChEBI" id="CHEBI:58702"/>
        <dbReference type="ChEBI" id="CHEBI:456216"/>
        <dbReference type="EC" id="2.7.1.40"/>
    </reaction>
</comment>
<evidence type="ECO:0000313" key="17">
    <source>
        <dbReference type="EMBL" id="CAI3985182.1"/>
    </source>
</evidence>
<dbReference type="GO" id="GO:0005524">
    <property type="term" value="F:ATP binding"/>
    <property type="evidence" value="ECO:0007669"/>
    <property type="project" value="UniProtKB-KW"/>
</dbReference>
<dbReference type="GO" id="GO:0016301">
    <property type="term" value="F:kinase activity"/>
    <property type="evidence" value="ECO:0007669"/>
    <property type="project" value="UniProtKB-KW"/>
</dbReference>
<keyword evidence="8" id="KW-0547">Nucleotide-binding</keyword>
<dbReference type="OrthoDB" id="416299at2759"/>
<keyword evidence="7" id="KW-0479">Metal-binding</keyword>
<feature type="domain" description="Pyruvate kinase barrel" evidence="16">
    <location>
        <begin position="515"/>
        <end position="849"/>
    </location>
</feature>
<dbReference type="InterPro" id="IPR001697">
    <property type="entry name" value="Pyr_Knase"/>
</dbReference>
<comment type="caution">
    <text evidence="17">The sequence shown here is derived from an EMBL/GenBank/DDBJ whole genome shotgun (WGS) entry which is preliminary data.</text>
</comment>
<evidence type="ECO:0000256" key="10">
    <source>
        <dbReference type="ARBA" id="ARBA00022840"/>
    </source>
</evidence>
<dbReference type="InterPro" id="IPR001525">
    <property type="entry name" value="C5_MeTfrase"/>
</dbReference>
<dbReference type="SUPFAM" id="SSF51621">
    <property type="entry name" value="Phosphoenolpyruvate/pyruvate domain"/>
    <property type="match status" value="6"/>
</dbReference>
<dbReference type="EC" id="2.7.1.40" evidence="4 14"/>
<dbReference type="Pfam" id="PF00224">
    <property type="entry name" value="PK"/>
    <property type="match status" value="6"/>
</dbReference>
<dbReference type="InterPro" id="IPR011037">
    <property type="entry name" value="Pyrv_Knase-like_insert_dom_sf"/>
</dbReference>
<dbReference type="InterPro" id="IPR015813">
    <property type="entry name" value="Pyrv/PenolPyrv_kinase-like_dom"/>
</dbReference>
<dbReference type="SUPFAM" id="SSF53335">
    <property type="entry name" value="S-adenosyl-L-methionine-dependent methyltransferases"/>
    <property type="match status" value="1"/>
</dbReference>
<dbReference type="Gene3D" id="3.40.50.150">
    <property type="entry name" value="Vaccinia Virus protein VP39"/>
    <property type="match status" value="1"/>
</dbReference>
<evidence type="ECO:0000313" key="19">
    <source>
        <dbReference type="EMBL" id="CAL4772494.1"/>
    </source>
</evidence>
<feature type="domain" description="Pyruvate kinase barrel" evidence="16">
    <location>
        <begin position="3115"/>
        <end position="3452"/>
    </location>
</feature>
<dbReference type="Proteomes" id="UP001152797">
    <property type="component" value="Unassembled WGS sequence"/>
</dbReference>
<evidence type="ECO:0000256" key="9">
    <source>
        <dbReference type="ARBA" id="ARBA00022777"/>
    </source>
</evidence>
<evidence type="ECO:0000256" key="11">
    <source>
        <dbReference type="ARBA" id="ARBA00022842"/>
    </source>
</evidence>
<feature type="domain" description="Pyruvate kinase barrel" evidence="16">
    <location>
        <begin position="2740"/>
        <end position="3074"/>
    </location>
</feature>
<reference evidence="17" key="1">
    <citation type="submission" date="2022-10" db="EMBL/GenBank/DDBJ databases">
        <authorList>
            <person name="Chen Y."/>
            <person name="Dougan E. K."/>
            <person name="Chan C."/>
            <person name="Rhodes N."/>
            <person name="Thang M."/>
        </authorList>
    </citation>
    <scope>NUCLEOTIDE SEQUENCE</scope>
</reference>
<dbReference type="GO" id="GO:0004743">
    <property type="term" value="F:pyruvate kinase activity"/>
    <property type="evidence" value="ECO:0007669"/>
    <property type="project" value="UniProtKB-EC"/>
</dbReference>
<feature type="region of interest" description="Disordered" evidence="15">
    <location>
        <begin position="995"/>
        <end position="1135"/>
    </location>
</feature>
<feature type="region of interest" description="Disordered" evidence="15">
    <location>
        <begin position="1280"/>
        <end position="1307"/>
    </location>
</feature>
<comment type="similarity">
    <text evidence="3 14">Belongs to the pyruvate kinase family.</text>
</comment>
<keyword evidence="11 14" id="KW-0460">Magnesium</keyword>
<keyword evidence="10" id="KW-0067">ATP-binding</keyword>
<feature type="region of interest" description="Disordered" evidence="15">
    <location>
        <begin position="2325"/>
        <end position="2348"/>
    </location>
</feature>
<evidence type="ECO:0000313" key="18">
    <source>
        <dbReference type="EMBL" id="CAL1138557.1"/>
    </source>
</evidence>
<evidence type="ECO:0000256" key="1">
    <source>
        <dbReference type="ARBA" id="ARBA00001958"/>
    </source>
</evidence>
<dbReference type="InterPro" id="IPR029063">
    <property type="entry name" value="SAM-dependent_MTases_sf"/>
</dbReference>
<keyword evidence="13 19" id="KW-0670">Pyruvate</keyword>
<evidence type="ECO:0000256" key="12">
    <source>
        <dbReference type="ARBA" id="ARBA00023152"/>
    </source>
</evidence>
<evidence type="ECO:0000256" key="5">
    <source>
        <dbReference type="ARBA" id="ARBA00022603"/>
    </source>
</evidence>
<keyword evidence="9 14" id="KW-0418">Kinase</keyword>
<dbReference type="GO" id="GO:0032259">
    <property type="term" value="P:methylation"/>
    <property type="evidence" value="ECO:0007669"/>
    <property type="project" value="UniProtKB-KW"/>
</dbReference>
<comment type="cofactor">
    <cofactor evidence="1">
        <name>K(+)</name>
        <dbReference type="ChEBI" id="CHEBI:29103"/>
    </cofactor>
</comment>
<accession>A0A9P1C5S8</accession>
<protein>
    <recommendedName>
        <fullName evidence="4 14">Pyruvate kinase</fullName>
        <ecNumber evidence="4 14">2.7.1.40</ecNumber>
    </recommendedName>
</protein>
<proteinExistence type="inferred from homology"/>
<dbReference type="NCBIfam" id="TIGR01064">
    <property type="entry name" value="pyruv_kin"/>
    <property type="match status" value="6"/>
</dbReference>
<feature type="domain" description="Pyruvate kinase barrel" evidence="16">
    <location>
        <begin position="3502"/>
        <end position="3844"/>
    </location>
</feature>
<keyword evidence="20" id="KW-1185">Reference proteome</keyword>
<feature type="compositionally biased region" description="Basic residues" evidence="15">
    <location>
        <begin position="1096"/>
        <end position="1112"/>
    </location>
</feature>
<evidence type="ECO:0000259" key="16">
    <source>
        <dbReference type="Pfam" id="PF00224"/>
    </source>
</evidence>
<organism evidence="17">
    <name type="scientific">Cladocopium goreaui</name>
    <dbReference type="NCBI Taxonomy" id="2562237"/>
    <lineage>
        <taxon>Eukaryota</taxon>
        <taxon>Sar</taxon>
        <taxon>Alveolata</taxon>
        <taxon>Dinophyceae</taxon>
        <taxon>Suessiales</taxon>
        <taxon>Symbiodiniaceae</taxon>
        <taxon>Cladocopium</taxon>
    </lineage>
</organism>
<gene>
    <name evidence="17" type="ORF">C1SCF055_LOCUS12658</name>
</gene>
<feature type="compositionally biased region" description="Basic and acidic residues" evidence="15">
    <location>
        <begin position="1057"/>
        <end position="1078"/>
    </location>
</feature>
<evidence type="ECO:0000256" key="3">
    <source>
        <dbReference type="ARBA" id="ARBA00008663"/>
    </source>
</evidence>
<dbReference type="InterPro" id="IPR015806">
    <property type="entry name" value="Pyrv_Knase_insert_dom_sf"/>
</dbReference>
<dbReference type="EMBL" id="CAMXCT020000966">
    <property type="protein sequence ID" value="CAL1138557.1"/>
    <property type="molecule type" value="Genomic_DNA"/>
</dbReference>
<dbReference type="GO" id="GO:0008168">
    <property type="term" value="F:methyltransferase activity"/>
    <property type="evidence" value="ECO:0007669"/>
    <property type="project" value="UniProtKB-KW"/>
</dbReference>
<dbReference type="EMBL" id="CAMXCT010000966">
    <property type="protein sequence ID" value="CAI3985182.1"/>
    <property type="molecule type" value="Genomic_DNA"/>
</dbReference>
<dbReference type="InterPro" id="IPR015793">
    <property type="entry name" value="Pyrv_Knase_brl"/>
</dbReference>
<evidence type="ECO:0000313" key="20">
    <source>
        <dbReference type="Proteomes" id="UP001152797"/>
    </source>
</evidence>
<feature type="domain" description="Pyruvate kinase barrel" evidence="16">
    <location>
        <begin position="3885"/>
        <end position="4219"/>
    </location>
</feature>
<dbReference type="Gene3D" id="2.40.33.10">
    <property type="entry name" value="PK beta-barrel domain-like"/>
    <property type="match status" value="6"/>
</dbReference>
<evidence type="ECO:0000256" key="7">
    <source>
        <dbReference type="ARBA" id="ARBA00022723"/>
    </source>
</evidence>
<dbReference type="GO" id="GO:0030955">
    <property type="term" value="F:potassium ion binding"/>
    <property type="evidence" value="ECO:0007669"/>
    <property type="project" value="InterPro"/>
</dbReference>
<reference evidence="18" key="2">
    <citation type="submission" date="2024-04" db="EMBL/GenBank/DDBJ databases">
        <authorList>
            <person name="Chen Y."/>
            <person name="Shah S."/>
            <person name="Dougan E. K."/>
            <person name="Thang M."/>
            <person name="Chan C."/>
        </authorList>
    </citation>
    <scope>NUCLEOTIDE SEQUENCE [LARGE SCALE GENOMIC DNA]</scope>
</reference>
<keyword evidence="12 14" id="KW-0324">Glycolysis</keyword>
<dbReference type="InterPro" id="IPR040442">
    <property type="entry name" value="Pyrv_kinase-like_dom_sf"/>
</dbReference>
<evidence type="ECO:0000256" key="8">
    <source>
        <dbReference type="ARBA" id="ARBA00022741"/>
    </source>
</evidence>
<dbReference type="Pfam" id="PF00145">
    <property type="entry name" value="DNA_methylase"/>
    <property type="match status" value="1"/>
</dbReference>
<evidence type="ECO:0000256" key="4">
    <source>
        <dbReference type="ARBA" id="ARBA00012142"/>
    </source>
</evidence>
<comment type="pathway">
    <text evidence="2 14">Carbohydrate degradation; glycolysis; pyruvate from D-glyceraldehyde 3-phosphate: step 5/5.</text>
</comment>
<dbReference type="GO" id="GO:0000287">
    <property type="term" value="F:magnesium ion binding"/>
    <property type="evidence" value="ECO:0007669"/>
    <property type="project" value="InterPro"/>
</dbReference>
<evidence type="ECO:0000256" key="15">
    <source>
        <dbReference type="SAM" id="MobiDB-lite"/>
    </source>
</evidence>
<evidence type="ECO:0000256" key="6">
    <source>
        <dbReference type="ARBA" id="ARBA00022679"/>
    </source>
</evidence>
<feature type="domain" description="Pyruvate kinase barrel" evidence="16">
    <location>
        <begin position="140"/>
        <end position="474"/>
    </location>
</feature>
<keyword evidence="6 14" id="KW-0808">Transferase</keyword>